<keyword evidence="7 10" id="KW-1133">Transmembrane helix</keyword>
<evidence type="ECO:0000256" key="1">
    <source>
        <dbReference type="ARBA" id="ARBA00002962"/>
    </source>
</evidence>
<evidence type="ECO:0000256" key="8">
    <source>
        <dbReference type="ARBA" id="ARBA00023136"/>
    </source>
</evidence>
<dbReference type="Pfam" id="PF07219">
    <property type="entry name" value="HemY_N"/>
    <property type="match status" value="1"/>
</dbReference>
<keyword evidence="6 10" id="KW-0812">Transmembrane</keyword>
<evidence type="ECO:0000256" key="6">
    <source>
        <dbReference type="ARBA" id="ARBA00022692"/>
    </source>
</evidence>
<sequence length="412" mass="47080">MLPLLLLLGGMMLAALAAQLLLEGSGYVLLVTPDGLMSLEMSFWTGLILLLALLLVSFFVLRVLGWLSHPLRGLHLRQQRYQAQAALKTTVRGLVDLAEGRWKRARKLLVKAAPKSGTPLINYLAAAQAAHYEGLEEEAEQLLKKAEQSTPDARLAIDFSQARIQLDQGHYEQALATLVRLYEQVPKHPLVLRQLRDTYLTLGDWKPLLALLPALRQAKVATSAELDQLEERAYLKRIEDLRHQWHTGAAGSCLQEEVRLFWQHLPKKWREKEAIFSQWIGLLFDLQSWTQAEQLLSQRLKQHWSSEWIELYGRLPAEVEIKRRLLQAEKWLHDRPDDAALLHALGRISQQAGLWGKAREYYHASWSIQRSGAVALELARLLKALNEPELSQRYEREALGLLIQHLPRLPLP</sequence>
<organism evidence="12 13">
    <name type="scientific">Marinospirillum alkalitolerans</name>
    <dbReference type="NCBI Taxonomy" id="3123374"/>
    <lineage>
        <taxon>Bacteria</taxon>
        <taxon>Pseudomonadati</taxon>
        <taxon>Pseudomonadota</taxon>
        <taxon>Gammaproteobacteria</taxon>
        <taxon>Oceanospirillales</taxon>
        <taxon>Oceanospirillaceae</taxon>
        <taxon>Marinospirillum</taxon>
    </lineage>
</organism>
<gene>
    <name evidence="12" type="ORF">V6U78_04910</name>
</gene>
<comment type="function">
    <text evidence="1">Involved in a late step of protoheme IX synthesis.</text>
</comment>
<dbReference type="Gene3D" id="1.25.40.10">
    <property type="entry name" value="Tetratricopeptide repeat domain"/>
    <property type="match status" value="2"/>
</dbReference>
<evidence type="ECO:0000256" key="4">
    <source>
        <dbReference type="ARBA" id="ARBA00022475"/>
    </source>
</evidence>
<evidence type="ECO:0000256" key="9">
    <source>
        <dbReference type="ARBA" id="ARBA00023244"/>
    </source>
</evidence>
<evidence type="ECO:0000256" key="7">
    <source>
        <dbReference type="ARBA" id="ARBA00022989"/>
    </source>
</evidence>
<comment type="pathway">
    <text evidence="3">Porphyrin-containing compound metabolism; protoheme biosynthesis.</text>
</comment>
<proteinExistence type="predicted"/>
<evidence type="ECO:0000259" key="11">
    <source>
        <dbReference type="Pfam" id="PF07219"/>
    </source>
</evidence>
<dbReference type="RefSeq" id="WP_405337949.1">
    <property type="nucleotide sequence ID" value="NZ_JBANFI010000002.1"/>
</dbReference>
<keyword evidence="5" id="KW-0997">Cell inner membrane</keyword>
<keyword evidence="9" id="KW-0627">Porphyrin biosynthesis</keyword>
<evidence type="ECO:0000256" key="3">
    <source>
        <dbReference type="ARBA" id="ARBA00004744"/>
    </source>
</evidence>
<accession>A0ABW8PVR7</accession>
<feature type="domain" description="HemY N-terminal" evidence="11">
    <location>
        <begin position="26"/>
        <end position="134"/>
    </location>
</feature>
<keyword evidence="8 10" id="KW-0472">Membrane</keyword>
<dbReference type="EMBL" id="JBANFI010000002">
    <property type="protein sequence ID" value="MFK7160375.1"/>
    <property type="molecule type" value="Genomic_DNA"/>
</dbReference>
<evidence type="ECO:0000256" key="5">
    <source>
        <dbReference type="ARBA" id="ARBA00022519"/>
    </source>
</evidence>
<comment type="subcellular location">
    <subcellularLocation>
        <location evidence="2">Cell inner membrane</location>
        <topology evidence="2">Multi-pass membrane protein</topology>
    </subcellularLocation>
</comment>
<dbReference type="NCBIfam" id="TIGR00540">
    <property type="entry name" value="TPR_hemY_coli"/>
    <property type="match status" value="1"/>
</dbReference>
<dbReference type="SUPFAM" id="SSF48452">
    <property type="entry name" value="TPR-like"/>
    <property type="match status" value="1"/>
</dbReference>
<keyword evidence="4" id="KW-1003">Cell membrane</keyword>
<evidence type="ECO:0000313" key="13">
    <source>
        <dbReference type="Proteomes" id="UP001621714"/>
    </source>
</evidence>
<evidence type="ECO:0000256" key="10">
    <source>
        <dbReference type="SAM" id="Phobius"/>
    </source>
</evidence>
<dbReference type="InterPro" id="IPR005254">
    <property type="entry name" value="Heme_biosyn_assoc_TPR_pro"/>
</dbReference>
<evidence type="ECO:0000256" key="2">
    <source>
        <dbReference type="ARBA" id="ARBA00004429"/>
    </source>
</evidence>
<evidence type="ECO:0000313" key="12">
    <source>
        <dbReference type="EMBL" id="MFK7160375.1"/>
    </source>
</evidence>
<feature type="transmembrane region" description="Helical" evidence="10">
    <location>
        <begin position="41"/>
        <end position="67"/>
    </location>
</feature>
<dbReference type="InterPro" id="IPR011990">
    <property type="entry name" value="TPR-like_helical_dom_sf"/>
</dbReference>
<keyword evidence="13" id="KW-1185">Reference proteome</keyword>
<protein>
    <submittedName>
        <fullName evidence="12">Heme biosynthesis HemY N-terminal domain-containing protein</fullName>
    </submittedName>
</protein>
<dbReference type="Proteomes" id="UP001621714">
    <property type="component" value="Unassembled WGS sequence"/>
</dbReference>
<reference evidence="12 13" key="1">
    <citation type="submission" date="2024-02" db="EMBL/GenBank/DDBJ databases">
        <title>Marinospirillum sp. MEB 164 isolated from Lonar lake sediment.</title>
        <authorList>
            <person name="Joshi A."/>
            <person name="Thite S."/>
        </authorList>
    </citation>
    <scope>NUCLEOTIDE SEQUENCE [LARGE SCALE GENOMIC DNA]</scope>
    <source>
        <strain evidence="12 13">MEB164</strain>
    </source>
</reference>
<comment type="caution">
    <text evidence="12">The sequence shown here is derived from an EMBL/GenBank/DDBJ whole genome shotgun (WGS) entry which is preliminary data.</text>
</comment>
<name>A0ABW8PVR7_9GAMM</name>
<dbReference type="InterPro" id="IPR010817">
    <property type="entry name" value="HemY_N"/>
</dbReference>